<proteinExistence type="inferred from homology"/>
<evidence type="ECO:0000256" key="1">
    <source>
        <dbReference type="ARBA" id="ARBA00010020"/>
    </source>
</evidence>
<evidence type="ECO:0000313" key="4">
    <source>
        <dbReference type="Proteomes" id="UP001417504"/>
    </source>
</evidence>
<comment type="function">
    <text evidence="2">Involved in regulation of actin and microtubule organization. Part of a WAVE complex that activates the Arp2/3 complex.</text>
</comment>
<protein>
    <submittedName>
        <fullName evidence="3">Uncharacterized protein</fullName>
    </submittedName>
</protein>
<dbReference type="Proteomes" id="UP001417504">
    <property type="component" value="Unassembled WGS sequence"/>
</dbReference>
<dbReference type="PANTHER" id="PTHR10460">
    <property type="entry name" value="ABL INTERACTOR FAMILY MEMBER"/>
    <property type="match status" value="1"/>
</dbReference>
<dbReference type="AlphaFoldDB" id="A0AAP0HYK9"/>
<dbReference type="InterPro" id="IPR028457">
    <property type="entry name" value="ABI"/>
</dbReference>
<dbReference type="Gene3D" id="6.10.140.1620">
    <property type="match status" value="1"/>
</dbReference>
<dbReference type="PANTHER" id="PTHR10460:SF11">
    <property type="entry name" value="PROTEIN ABIL5-RELATED"/>
    <property type="match status" value="1"/>
</dbReference>
<dbReference type="EMBL" id="JBBNAE010000008">
    <property type="protein sequence ID" value="KAK9102702.1"/>
    <property type="molecule type" value="Genomic_DNA"/>
</dbReference>
<organism evidence="3 4">
    <name type="scientific">Stephania japonica</name>
    <dbReference type="NCBI Taxonomy" id="461633"/>
    <lineage>
        <taxon>Eukaryota</taxon>
        <taxon>Viridiplantae</taxon>
        <taxon>Streptophyta</taxon>
        <taxon>Embryophyta</taxon>
        <taxon>Tracheophyta</taxon>
        <taxon>Spermatophyta</taxon>
        <taxon>Magnoliopsida</taxon>
        <taxon>Ranunculales</taxon>
        <taxon>Menispermaceae</taxon>
        <taxon>Menispermoideae</taxon>
        <taxon>Cissampelideae</taxon>
        <taxon>Stephania</taxon>
    </lineage>
</organism>
<sequence length="139" mass="15840">MLHGLEGEREVKVKTHDVMSNNMQNNCKSNLNDSESESQVCKSYFCDGLGAEVSDDEVRFNASLQELKGLQSQLYFAADYYKSSYLKAKQRTKVMENTKEYICRAMVTVVDHLGSVYTNLEYLLQEPNIFSDTPFVLIA</sequence>
<accession>A0AAP0HYK9</accession>
<reference evidence="3 4" key="1">
    <citation type="submission" date="2024-01" db="EMBL/GenBank/DDBJ databases">
        <title>Genome assemblies of Stephania.</title>
        <authorList>
            <person name="Yang L."/>
        </authorList>
    </citation>
    <scope>NUCLEOTIDE SEQUENCE [LARGE SCALE GENOMIC DNA]</scope>
    <source>
        <strain evidence="3">QJT</strain>
        <tissue evidence="3">Leaf</tissue>
    </source>
</reference>
<comment type="similarity">
    <text evidence="1">Belongs to the ABI family.</text>
</comment>
<keyword evidence="4" id="KW-1185">Reference proteome</keyword>
<evidence type="ECO:0000313" key="3">
    <source>
        <dbReference type="EMBL" id="KAK9102702.1"/>
    </source>
</evidence>
<evidence type="ECO:0000256" key="2">
    <source>
        <dbReference type="ARBA" id="ARBA00025223"/>
    </source>
</evidence>
<comment type="caution">
    <text evidence="3">The sequence shown here is derived from an EMBL/GenBank/DDBJ whole genome shotgun (WGS) entry which is preliminary data.</text>
</comment>
<name>A0AAP0HYK9_9MAGN</name>
<gene>
    <name evidence="3" type="ORF">Sjap_019956</name>
</gene>